<dbReference type="InterPro" id="IPR020013">
    <property type="entry name" value="Flagellar_FlgE/F/G"/>
</dbReference>
<evidence type="ECO:0000256" key="3">
    <source>
        <dbReference type="ARBA" id="ARBA00023143"/>
    </source>
</evidence>
<dbReference type="RefSeq" id="WP_190261360.1">
    <property type="nucleotide sequence ID" value="NZ_CP053923.1"/>
</dbReference>
<sequence length="155" mass="16742">MAITHADGSSSAFSLDVSSSTQYASGFQVRDNSDDGYPKGSLERIEFDRDGYLNGYFANGQTQRLYRLPLATFPNIDGLTPLQGNVYAMSDTSGALTVQGVGEGGTGLLLPETLEASTVDLEDQFSRMIQTQQAYNSAATAFKTMDEMLVTVRDL</sequence>
<dbReference type="Pfam" id="PF06429">
    <property type="entry name" value="Flg_bbr_C"/>
    <property type="match status" value="1"/>
</dbReference>
<evidence type="ECO:0000259" key="5">
    <source>
        <dbReference type="Pfam" id="PF06429"/>
    </source>
</evidence>
<dbReference type="GO" id="GO:0071978">
    <property type="term" value="P:bacterial-type flagellum-dependent swarming motility"/>
    <property type="evidence" value="ECO:0007669"/>
    <property type="project" value="TreeGrafter"/>
</dbReference>
<comment type="function">
    <text evidence="4">A flexible structure which links the flagellar filament to the drive apparatus in the basal body.</text>
</comment>
<accession>A0A7H1N5B3</accession>
<evidence type="ECO:0000313" key="6">
    <source>
        <dbReference type="EMBL" id="QNT70899.1"/>
    </source>
</evidence>
<dbReference type="InterPro" id="IPR037925">
    <property type="entry name" value="FlgE/F/G-like"/>
</dbReference>
<dbReference type="GO" id="GO:0009425">
    <property type="term" value="C:bacterial-type flagellum basal body"/>
    <property type="evidence" value="ECO:0007669"/>
    <property type="project" value="UniProtKB-SubCell"/>
</dbReference>
<dbReference type="GO" id="GO:0005829">
    <property type="term" value="C:cytosol"/>
    <property type="evidence" value="ECO:0007669"/>
    <property type="project" value="TreeGrafter"/>
</dbReference>
<protein>
    <recommendedName>
        <fullName evidence="4">Flagellar hook protein FlgE</fullName>
    </recommendedName>
</protein>
<dbReference type="InterPro" id="IPR010930">
    <property type="entry name" value="Flg_bb/hook_C_dom"/>
</dbReference>
<evidence type="ECO:0000256" key="1">
    <source>
        <dbReference type="ARBA" id="ARBA00004117"/>
    </source>
</evidence>
<comment type="subcellular location">
    <subcellularLocation>
        <location evidence="1 4">Bacterial flagellum basal body</location>
    </subcellularLocation>
</comment>
<gene>
    <name evidence="6" type="ORF">HQ394_18265</name>
</gene>
<keyword evidence="3 4" id="KW-0975">Bacterial flagellum</keyword>
<dbReference type="SUPFAM" id="SSF117143">
    <property type="entry name" value="Flagellar hook protein flgE"/>
    <property type="match status" value="1"/>
</dbReference>
<keyword evidence="6" id="KW-0282">Flagellum</keyword>
<dbReference type="KEGG" id="dvn:HQ394_18265"/>
<evidence type="ECO:0000256" key="2">
    <source>
        <dbReference type="ARBA" id="ARBA00009677"/>
    </source>
</evidence>
<dbReference type="PANTHER" id="PTHR30435:SF1">
    <property type="entry name" value="FLAGELLAR HOOK PROTEIN FLGE"/>
    <property type="match status" value="1"/>
</dbReference>
<dbReference type="NCBIfam" id="TIGR03506">
    <property type="entry name" value="FlgEFG_subfam"/>
    <property type="match status" value="1"/>
</dbReference>
<keyword evidence="6" id="KW-0969">Cilium</keyword>
<dbReference type="PANTHER" id="PTHR30435">
    <property type="entry name" value="FLAGELLAR PROTEIN"/>
    <property type="match status" value="1"/>
</dbReference>
<evidence type="ECO:0000313" key="7">
    <source>
        <dbReference type="Proteomes" id="UP000516369"/>
    </source>
</evidence>
<dbReference type="Proteomes" id="UP000516369">
    <property type="component" value="Chromosome"/>
</dbReference>
<dbReference type="EMBL" id="CP053923">
    <property type="protein sequence ID" value="QNT70899.1"/>
    <property type="molecule type" value="Genomic_DNA"/>
</dbReference>
<keyword evidence="7" id="KW-1185">Reference proteome</keyword>
<dbReference type="GO" id="GO:0009424">
    <property type="term" value="C:bacterial-type flagellum hook"/>
    <property type="evidence" value="ECO:0007669"/>
    <property type="project" value="TreeGrafter"/>
</dbReference>
<reference evidence="6 7" key="1">
    <citation type="submission" date="2020-05" db="EMBL/GenBank/DDBJ databases">
        <title>Complete closed genome sequence of Defluviicoccus vanus.</title>
        <authorList>
            <person name="Bessarab I."/>
            <person name="Arumugam K."/>
            <person name="Maszenan A.M."/>
            <person name="Seviour R.J."/>
            <person name="Williams R.B."/>
        </authorList>
    </citation>
    <scope>NUCLEOTIDE SEQUENCE [LARGE SCALE GENOMIC DNA]</scope>
    <source>
        <strain evidence="6 7">Ben 114</strain>
    </source>
</reference>
<keyword evidence="6" id="KW-0966">Cell projection</keyword>
<evidence type="ECO:0000256" key="4">
    <source>
        <dbReference type="RuleBase" id="RU362116"/>
    </source>
</evidence>
<feature type="domain" description="Flagellar basal-body/hook protein C-terminal" evidence="5">
    <location>
        <begin position="113"/>
        <end position="151"/>
    </location>
</feature>
<dbReference type="AlphaFoldDB" id="A0A7H1N5B3"/>
<name>A0A7H1N5B3_9PROT</name>
<comment type="similarity">
    <text evidence="2 4">Belongs to the flagella basal body rod proteins family.</text>
</comment>
<organism evidence="6 7">
    <name type="scientific">Defluviicoccus vanus</name>
    <dbReference type="NCBI Taxonomy" id="111831"/>
    <lineage>
        <taxon>Bacteria</taxon>
        <taxon>Pseudomonadati</taxon>
        <taxon>Pseudomonadota</taxon>
        <taxon>Alphaproteobacteria</taxon>
        <taxon>Rhodospirillales</taxon>
        <taxon>Rhodospirillaceae</taxon>
        <taxon>Defluviicoccus</taxon>
    </lineage>
</organism>
<proteinExistence type="inferred from homology"/>